<evidence type="ECO:0000256" key="11">
    <source>
        <dbReference type="ARBA" id="ARBA00023033"/>
    </source>
</evidence>
<evidence type="ECO:0000256" key="14">
    <source>
        <dbReference type="RuleBase" id="RU000461"/>
    </source>
</evidence>
<dbReference type="PRINTS" id="PR00463">
    <property type="entry name" value="EP450I"/>
</dbReference>
<keyword evidence="8" id="KW-0492">Microsome</keyword>
<evidence type="ECO:0000256" key="8">
    <source>
        <dbReference type="ARBA" id="ARBA00022848"/>
    </source>
</evidence>
<dbReference type="GO" id="GO:0020037">
    <property type="term" value="F:heme binding"/>
    <property type="evidence" value="ECO:0007669"/>
    <property type="project" value="InterPro"/>
</dbReference>
<dbReference type="Gene3D" id="1.10.630.10">
    <property type="entry name" value="Cytochrome P450"/>
    <property type="match status" value="1"/>
</dbReference>
<name>A0A3B3V4T9_9TELE</name>
<keyword evidence="6 13" id="KW-0479">Metal-binding</keyword>
<dbReference type="PANTHER" id="PTHR24300">
    <property type="entry name" value="CYTOCHROME P450 508A4-RELATED"/>
    <property type="match status" value="1"/>
</dbReference>
<keyword evidence="10 13" id="KW-0408">Iron</keyword>
<dbReference type="GO" id="GO:0005506">
    <property type="term" value="F:iron ion binding"/>
    <property type="evidence" value="ECO:0007669"/>
    <property type="project" value="InterPro"/>
</dbReference>
<dbReference type="InterPro" id="IPR001128">
    <property type="entry name" value="Cyt_P450"/>
</dbReference>
<evidence type="ECO:0000256" key="2">
    <source>
        <dbReference type="ARBA" id="ARBA00004174"/>
    </source>
</evidence>
<evidence type="ECO:0000256" key="10">
    <source>
        <dbReference type="ARBA" id="ARBA00023004"/>
    </source>
</evidence>
<dbReference type="GO" id="GO:0005789">
    <property type="term" value="C:endoplasmic reticulum membrane"/>
    <property type="evidence" value="ECO:0007669"/>
    <property type="project" value="UniProtKB-SubCell"/>
</dbReference>
<dbReference type="InterPro" id="IPR017972">
    <property type="entry name" value="Cyt_P450_CS"/>
</dbReference>
<dbReference type="AlphaFoldDB" id="A0A3B3V4T9"/>
<keyword evidence="5 13" id="KW-0349">Heme</keyword>
<feature type="chain" id="PRO_5017396829" evidence="15">
    <location>
        <begin position="21"/>
        <end position="462"/>
    </location>
</feature>
<keyword evidence="15" id="KW-0732">Signal</keyword>
<dbReference type="Ensembl" id="ENSPLAT00000012703.1">
    <property type="protein sequence ID" value="ENSPLAP00000020765.1"/>
    <property type="gene ID" value="ENSPLAG00000004602.1"/>
</dbReference>
<dbReference type="FunFam" id="1.10.630.10:FF:000238">
    <property type="entry name" value="Cytochrome P450 2A6"/>
    <property type="match status" value="1"/>
</dbReference>
<evidence type="ECO:0000256" key="3">
    <source>
        <dbReference type="ARBA" id="ARBA00004406"/>
    </source>
</evidence>
<keyword evidence="17" id="KW-1185">Reference proteome</keyword>
<feature type="binding site" description="axial binding residue" evidence="13">
    <location>
        <position position="405"/>
    </location>
    <ligand>
        <name>heme</name>
        <dbReference type="ChEBI" id="CHEBI:30413"/>
    </ligand>
    <ligandPart>
        <name>Fe</name>
        <dbReference type="ChEBI" id="CHEBI:18248"/>
    </ligandPart>
</feature>
<comment type="subcellular location">
    <subcellularLocation>
        <location evidence="3">Endoplasmic reticulum membrane</location>
        <topology evidence="3">Peripheral membrane protein</topology>
    </subcellularLocation>
    <subcellularLocation>
        <location evidence="2">Microsome membrane</location>
        <topology evidence="2">Peripheral membrane protein</topology>
    </subcellularLocation>
</comment>
<dbReference type="GO" id="GO:0006082">
    <property type="term" value="P:organic acid metabolic process"/>
    <property type="evidence" value="ECO:0007669"/>
    <property type="project" value="TreeGrafter"/>
</dbReference>
<dbReference type="InterPro" id="IPR002401">
    <property type="entry name" value="Cyt_P450_E_grp-I"/>
</dbReference>
<evidence type="ECO:0000256" key="9">
    <source>
        <dbReference type="ARBA" id="ARBA00023002"/>
    </source>
</evidence>
<keyword evidence="7" id="KW-0256">Endoplasmic reticulum</keyword>
<comment type="similarity">
    <text evidence="4 14">Belongs to the cytochrome P450 family.</text>
</comment>
<dbReference type="PRINTS" id="PR00385">
    <property type="entry name" value="P450"/>
</dbReference>
<dbReference type="PROSITE" id="PS00086">
    <property type="entry name" value="CYTOCHROME_P450"/>
    <property type="match status" value="1"/>
</dbReference>
<reference evidence="16" key="2">
    <citation type="submission" date="2025-09" db="UniProtKB">
        <authorList>
            <consortium name="Ensembl"/>
        </authorList>
    </citation>
    <scope>IDENTIFICATION</scope>
</reference>
<organism evidence="16 17">
    <name type="scientific">Poecilia latipinna</name>
    <name type="common">sailfin molly</name>
    <dbReference type="NCBI Taxonomy" id="48699"/>
    <lineage>
        <taxon>Eukaryota</taxon>
        <taxon>Metazoa</taxon>
        <taxon>Chordata</taxon>
        <taxon>Craniata</taxon>
        <taxon>Vertebrata</taxon>
        <taxon>Euteleostomi</taxon>
        <taxon>Actinopterygii</taxon>
        <taxon>Neopterygii</taxon>
        <taxon>Teleostei</taxon>
        <taxon>Neoteleostei</taxon>
        <taxon>Acanthomorphata</taxon>
        <taxon>Ovalentaria</taxon>
        <taxon>Atherinomorphae</taxon>
        <taxon>Cyprinodontiformes</taxon>
        <taxon>Poeciliidae</taxon>
        <taxon>Poeciliinae</taxon>
        <taxon>Poecilia</taxon>
    </lineage>
</organism>
<keyword evidence="11 14" id="KW-0503">Monooxygenase</keyword>
<evidence type="ECO:0000313" key="17">
    <source>
        <dbReference type="Proteomes" id="UP000261500"/>
    </source>
</evidence>
<evidence type="ECO:0000256" key="5">
    <source>
        <dbReference type="ARBA" id="ARBA00022617"/>
    </source>
</evidence>
<dbReference type="SUPFAM" id="SSF48264">
    <property type="entry name" value="Cytochrome P450"/>
    <property type="match status" value="1"/>
</dbReference>
<evidence type="ECO:0000256" key="13">
    <source>
        <dbReference type="PIRSR" id="PIRSR602401-1"/>
    </source>
</evidence>
<dbReference type="GeneTree" id="ENSGT00940000163301"/>
<dbReference type="PANTHER" id="PTHR24300:SF327">
    <property type="entry name" value="CYTOCHROME P450 2F2-RELATED"/>
    <property type="match status" value="1"/>
</dbReference>
<dbReference type="GO" id="GO:0016712">
    <property type="term" value="F:oxidoreductase activity, acting on paired donors, with incorporation or reduction of molecular oxygen, reduced flavin or flavoprotein as one donor, and incorporation of one atom of oxygen"/>
    <property type="evidence" value="ECO:0007669"/>
    <property type="project" value="TreeGrafter"/>
</dbReference>
<comment type="cofactor">
    <cofactor evidence="1 13">
        <name>heme</name>
        <dbReference type="ChEBI" id="CHEBI:30413"/>
    </cofactor>
</comment>
<dbReference type="InterPro" id="IPR050182">
    <property type="entry name" value="Cytochrome_P450_fam2"/>
</dbReference>
<dbReference type="Pfam" id="PF00067">
    <property type="entry name" value="p450"/>
    <property type="match status" value="2"/>
</dbReference>
<evidence type="ECO:0000313" key="16">
    <source>
        <dbReference type="Ensembl" id="ENSPLAP00000020765.1"/>
    </source>
</evidence>
<reference evidence="16" key="1">
    <citation type="submission" date="2025-08" db="UniProtKB">
        <authorList>
            <consortium name="Ensembl"/>
        </authorList>
    </citation>
    <scope>IDENTIFICATION</scope>
</reference>
<sequence>MISVFLLVLCVVFLLLQLKPQRPKNFPPGPPSLPVLGNLWNLNINNPLKDFDRLSQSYGNVYSLFLGQKPAVVINGFKAMKEAMVVKAADFAGRPQNILITNATDNKGVILVDYGSLWRDHRRFALMTLRNFGLGKKSMEERIHEEIQHIIKTLDDNTGKTLSPQFMFHNAASNIICKVLFGKRYEYEDETIKIIIRCFTETIKIANGPWAMIYDSFPLIRPLRLPYNKAFQNTFINISRRLVDEHKKSRVPGEPRDFVDCYLDELDKVCHVDDSTFSEEQLTRMTFDLYAAGTDTTSNTLLTGFLYLMVYPHIQERCQQEIDRVLQGHDQATFEDRHSMPYMQCLPLHHEGHRHLVLLGFMCLLREEGQWKFPHEFNPENFLNEQGEFVKPEAFMPFSAGSRICLGEGLARMELFLIMVTLLRRFKFVWPEDAGEPDLTPVFGATLTPKPYFMKIQLRGNQ</sequence>
<dbReference type="GO" id="GO:0006805">
    <property type="term" value="P:xenobiotic metabolic process"/>
    <property type="evidence" value="ECO:0007669"/>
    <property type="project" value="TreeGrafter"/>
</dbReference>
<dbReference type="Proteomes" id="UP000261500">
    <property type="component" value="Unplaced"/>
</dbReference>
<protein>
    <submittedName>
        <fullName evidence="16">Cytochrome P450 2J6-like</fullName>
    </submittedName>
</protein>
<keyword evidence="9 14" id="KW-0560">Oxidoreductase</keyword>
<accession>A0A3B3V4T9</accession>
<evidence type="ECO:0000256" key="4">
    <source>
        <dbReference type="ARBA" id="ARBA00010617"/>
    </source>
</evidence>
<proteinExistence type="inferred from homology"/>
<dbReference type="InterPro" id="IPR036396">
    <property type="entry name" value="Cyt_P450_sf"/>
</dbReference>
<evidence type="ECO:0000256" key="6">
    <source>
        <dbReference type="ARBA" id="ARBA00022723"/>
    </source>
</evidence>
<evidence type="ECO:0000256" key="7">
    <source>
        <dbReference type="ARBA" id="ARBA00022824"/>
    </source>
</evidence>
<evidence type="ECO:0000256" key="1">
    <source>
        <dbReference type="ARBA" id="ARBA00001971"/>
    </source>
</evidence>
<evidence type="ECO:0000256" key="15">
    <source>
        <dbReference type="SAM" id="SignalP"/>
    </source>
</evidence>
<evidence type="ECO:0000256" key="12">
    <source>
        <dbReference type="ARBA" id="ARBA00023136"/>
    </source>
</evidence>
<feature type="signal peptide" evidence="15">
    <location>
        <begin position="1"/>
        <end position="20"/>
    </location>
</feature>
<keyword evidence="12" id="KW-0472">Membrane</keyword>